<keyword evidence="8" id="KW-1185">Reference proteome</keyword>
<evidence type="ECO:0000256" key="2">
    <source>
        <dbReference type="ARBA" id="ARBA00022630"/>
    </source>
</evidence>
<dbReference type="Proteomes" id="UP001383192">
    <property type="component" value="Unassembled WGS sequence"/>
</dbReference>
<sequence>MFPAVALTGVLLSTFTSSVLARQAPLKIPSNECCDLLADSLPGKVHWPGQSSYDAQQSSYYSGEQASLQPQCRVSPTSTFDVSRIMKIAASNKCRFSVRGGGHMSWSGSSNIDSSGFTIDMQGLRGVTLSDDRTVVSFASGSRWRDVYNELTPYNLTTVGGRVGDVGVGGFLLGGGIGFLSAEHGFGSDNVVNYEVVLADGTVINANNNEHHDLYWALKLGSTNFGIVTRFDMSTIPQGLVWGGSQFYSLKDAPALLEKLVVFTKKLGEEPKGFYGLSLAWNPAQQDYIIWTLQTYLEPVAYPPLWSDFVELKPLVDMMGIKTLSQITEEFQEADPGKQGRSQWLSMTYKANAQFHLDLHAKGIELFQSHHHRPGVHWAVSIQPVPRSLGAAAVSRGGNPSCLTSNDDELWIMLITTDWLDPSDDAPMKACSQALLHWAENEARKRGLFHPFIYMNYATGSQRVLERTTKQSTMERMQETQKRYDPNGILRKSWIGGFKLPLQEQERDVSEL</sequence>
<evidence type="ECO:0000313" key="8">
    <source>
        <dbReference type="Proteomes" id="UP001383192"/>
    </source>
</evidence>
<dbReference type="EMBL" id="JAYKXP010000059">
    <property type="protein sequence ID" value="KAK7033922.1"/>
    <property type="molecule type" value="Genomic_DNA"/>
</dbReference>
<organism evidence="7 8">
    <name type="scientific">Paramarasmius palmivorus</name>
    <dbReference type="NCBI Taxonomy" id="297713"/>
    <lineage>
        <taxon>Eukaryota</taxon>
        <taxon>Fungi</taxon>
        <taxon>Dikarya</taxon>
        <taxon>Basidiomycota</taxon>
        <taxon>Agaricomycotina</taxon>
        <taxon>Agaricomycetes</taxon>
        <taxon>Agaricomycetidae</taxon>
        <taxon>Agaricales</taxon>
        <taxon>Marasmiineae</taxon>
        <taxon>Marasmiaceae</taxon>
        <taxon>Paramarasmius</taxon>
    </lineage>
</organism>
<evidence type="ECO:0000259" key="6">
    <source>
        <dbReference type="PROSITE" id="PS51387"/>
    </source>
</evidence>
<keyword evidence="5" id="KW-0732">Signal</keyword>
<dbReference type="PANTHER" id="PTHR42973">
    <property type="entry name" value="BINDING OXIDOREDUCTASE, PUTATIVE (AFU_ORTHOLOGUE AFUA_1G17690)-RELATED"/>
    <property type="match status" value="1"/>
</dbReference>
<dbReference type="GO" id="GO:0071949">
    <property type="term" value="F:FAD binding"/>
    <property type="evidence" value="ECO:0007669"/>
    <property type="project" value="InterPro"/>
</dbReference>
<dbReference type="Pfam" id="PF01565">
    <property type="entry name" value="FAD_binding_4"/>
    <property type="match status" value="1"/>
</dbReference>
<feature type="chain" id="PRO_5043440916" description="FAD-binding PCMH-type domain-containing protein" evidence="5">
    <location>
        <begin position="22"/>
        <end position="512"/>
    </location>
</feature>
<dbReference type="Gene3D" id="3.30.465.10">
    <property type="match status" value="1"/>
</dbReference>
<feature type="domain" description="FAD-binding PCMH-type" evidence="6">
    <location>
        <begin position="66"/>
        <end position="238"/>
    </location>
</feature>
<dbReference type="InterPro" id="IPR016166">
    <property type="entry name" value="FAD-bd_PCMH"/>
</dbReference>
<dbReference type="SUPFAM" id="SSF56176">
    <property type="entry name" value="FAD-binding/transporter-associated domain-like"/>
    <property type="match status" value="1"/>
</dbReference>
<dbReference type="InterPro" id="IPR036318">
    <property type="entry name" value="FAD-bd_PCMH-like_sf"/>
</dbReference>
<dbReference type="PANTHER" id="PTHR42973:SF13">
    <property type="entry name" value="FAD-BINDING PCMH-TYPE DOMAIN-CONTAINING PROTEIN"/>
    <property type="match status" value="1"/>
</dbReference>
<comment type="similarity">
    <text evidence="1">Belongs to the oxygen-dependent FAD-linked oxidoreductase family.</text>
</comment>
<reference evidence="7 8" key="1">
    <citation type="submission" date="2024-01" db="EMBL/GenBank/DDBJ databases">
        <title>A draft genome for a cacao thread blight-causing isolate of Paramarasmius palmivorus.</title>
        <authorList>
            <person name="Baruah I.K."/>
            <person name="Bukari Y."/>
            <person name="Amoako-Attah I."/>
            <person name="Meinhardt L.W."/>
            <person name="Bailey B.A."/>
            <person name="Cohen S.P."/>
        </authorList>
    </citation>
    <scope>NUCLEOTIDE SEQUENCE [LARGE SCALE GENOMIC DNA]</scope>
    <source>
        <strain evidence="7 8">GH-12</strain>
    </source>
</reference>
<proteinExistence type="inferred from homology"/>
<evidence type="ECO:0000313" key="7">
    <source>
        <dbReference type="EMBL" id="KAK7033922.1"/>
    </source>
</evidence>
<dbReference type="PROSITE" id="PS51387">
    <property type="entry name" value="FAD_PCMH"/>
    <property type="match status" value="1"/>
</dbReference>
<gene>
    <name evidence="7" type="ORF">VNI00_012546</name>
</gene>
<evidence type="ECO:0000256" key="5">
    <source>
        <dbReference type="SAM" id="SignalP"/>
    </source>
</evidence>
<evidence type="ECO:0000256" key="3">
    <source>
        <dbReference type="ARBA" id="ARBA00022827"/>
    </source>
</evidence>
<accession>A0AAW0C4P1</accession>
<name>A0AAW0C4P1_9AGAR</name>
<evidence type="ECO:0000256" key="1">
    <source>
        <dbReference type="ARBA" id="ARBA00005466"/>
    </source>
</evidence>
<keyword evidence="3" id="KW-0274">FAD</keyword>
<dbReference type="InterPro" id="IPR006094">
    <property type="entry name" value="Oxid_FAD_bind_N"/>
</dbReference>
<evidence type="ECO:0000256" key="4">
    <source>
        <dbReference type="ARBA" id="ARBA00023002"/>
    </source>
</evidence>
<feature type="signal peptide" evidence="5">
    <location>
        <begin position="1"/>
        <end position="21"/>
    </location>
</feature>
<dbReference type="AlphaFoldDB" id="A0AAW0C4P1"/>
<dbReference type="GO" id="GO:0016491">
    <property type="term" value="F:oxidoreductase activity"/>
    <property type="evidence" value="ECO:0007669"/>
    <property type="project" value="UniProtKB-KW"/>
</dbReference>
<dbReference type="InterPro" id="IPR050416">
    <property type="entry name" value="FAD-linked_Oxidoreductase"/>
</dbReference>
<keyword evidence="4" id="KW-0560">Oxidoreductase</keyword>
<comment type="caution">
    <text evidence="7">The sequence shown here is derived from an EMBL/GenBank/DDBJ whole genome shotgun (WGS) entry which is preliminary data.</text>
</comment>
<dbReference type="InterPro" id="IPR016169">
    <property type="entry name" value="FAD-bd_PCMH_sub2"/>
</dbReference>
<keyword evidence="2" id="KW-0285">Flavoprotein</keyword>
<protein>
    <recommendedName>
        <fullName evidence="6">FAD-binding PCMH-type domain-containing protein</fullName>
    </recommendedName>
</protein>